<evidence type="ECO:0000256" key="1">
    <source>
        <dbReference type="SAM" id="MobiDB-lite"/>
    </source>
</evidence>
<dbReference type="PANTHER" id="PTHR45947:SF3">
    <property type="entry name" value="SULFOQUINOVOSYL TRANSFERASE SQD2"/>
    <property type="match status" value="1"/>
</dbReference>
<gene>
    <name evidence="3" type="ORF">MPPM_4179</name>
</gene>
<organism evidence="3 4">
    <name type="scientific">Methylorubrum populi</name>
    <dbReference type="NCBI Taxonomy" id="223967"/>
    <lineage>
        <taxon>Bacteria</taxon>
        <taxon>Pseudomonadati</taxon>
        <taxon>Pseudomonadota</taxon>
        <taxon>Alphaproteobacteria</taxon>
        <taxon>Hyphomicrobiales</taxon>
        <taxon>Methylobacteriaceae</taxon>
        <taxon>Methylorubrum</taxon>
    </lineage>
</organism>
<proteinExistence type="predicted"/>
<dbReference type="PANTHER" id="PTHR45947">
    <property type="entry name" value="SULFOQUINOVOSYL TRANSFERASE SQD2"/>
    <property type="match status" value="1"/>
</dbReference>
<evidence type="ECO:0000313" key="4">
    <source>
        <dbReference type="Proteomes" id="UP000218288"/>
    </source>
</evidence>
<dbReference type="AlphaFoldDB" id="A0A160PIK4"/>
<dbReference type="Gene3D" id="3.40.50.2000">
    <property type="entry name" value="Glycogen Phosphorylase B"/>
    <property type="match status" value="2"/>
</dbReference>
<protein>
    <submittedName>
        <fullName evidence="3">Group 1 glycosyl transferase</fullName>
    </submittedName>
</protein>
<keyword evidence="3" id="KW-0808">Transferase</keyword>
<name>A0A160PIK4_9HYPH</name>
<dbReference type="CDD" id="cd03811">
    <property type="entry name" value="GT4_GT28_WabH-like"/>
    <property type="match status" value="1"/>
</dbReference>
<feature type="domain" description="Glycosyl transferase family 1" evidence="2">
    <location>
        <begin position="200"/>
        <end position="361"/>
    </location>
</feature>
<evidence type="ECO:0000259" key="2">
    <source>
        <dbReference type="Pfam" id="PF00534"/>
    </source>
</evidence>
<dbReference type="InterPro" id="IPR001296">
    <property type="entry name" value="Glyco_trans_1"/>
</dbReference>
<dbReference type="SUPFAM" id="SSF53756">
    <property type="entry name" value="UDP-Glycosyltransferase/glycogen phosphorylase"/>
    <property type="match status" value="1"/>
</dbReference>
<dbReference type="RefSeq" id="WP_096486640.1">
    <property type="nucleotide sequence ID" value="NZ_AP014809.1"/>
</dbReference>
<reference evidence="3 4" key="1">
    <citation type="journal article" date="2016" name="Genome Announc.">
        <title>Complete Genome Sequence of Methylobacterium populi P-1M, Isolated from Pink-Pigmented Household Biofilm.</title>
        <authorList>
            <person name="Morohoshi T."/>
            <person name="Ikeda T."/>
        </authorList>
    </citation>
    <scope>NUCLEOTIDE SEQUENCE [LARGE SCALE GENOMIC DNA]</scope>
    <source>
        <strain evidence="3 4">P-1M</strain>
    </source>
</reference>
<feature type="region of interest" description="Disordered" evidence="1">
    <location>
        <begin position="1"/>
        <end position="21"/>
    </location>
</feature>
<accession>A0A160PIK4</accession>
<sequence>MAAAPAVSTVPAGGRPRSASGLVRAPEPIAVMVGQLAQGGSERQLYAFLAHRDPARWAPVLYVSGELGFWEEPIRSLGVPIVLLRGSAAAKMARFRAACRAHRPACFFSWSSYTNPYGLALTGMGVRRVGSFRNAGFADLPERFRGLWSKASLAGLSIAVCNSRETRQTLLTRGSTAQQAVYVPNGVETPPAMQAAAWRREWRARFGLGESEILVVGVGRLAPQKNFARFLDVIALVRARAPVRAVIAGEDMGCRPDLEVRAARLGDTVTFAGRVPDARELICAADVFLLTSDHEGMPNVLLEAMSAGVPCVTTRVNAVGDLVCHGETGLVAGHDAGELADYVARLATDGSLRRRIGARARAAVMRDHDPAAVAARLWELCEPSPSGRA</sequence>
<dbReference type="EMBL" id="AP014809">
    <property type="protein sequence ID" value="BAU92784.1"/>
    <property type="molecule type" value="Genomic_DNA"/>
</dbReference>
<evidence type="ECO:0000313" key="3">
    <source>
        <dbReference type="EMBL" id="BAU92784.1"/>
    </source>
</evidence>
<dbReference type="InterPro" id="IPR050194">
    <property type="entry name" value="Glycosyltransferase_grp1"/>
</dbReference>
<dbReference type="Pfam" id="PF00534">
    <property type="entry name" value="Glycos_transf_1"/>
    <property type="match status" value="1"/>
</dbReference>
<dbReference type="Proteomes" id="UP000218288">
    <property type="component" value="Chromosome"/>
</dbReference>
<dbReference type="GO" id="GO:0016758">
    <property type="term" value="F:hexosyltransferase activity"/>
    <property type="evidence" value="ECO:0007669"/>
    <property type="project" value="TreeGrafter"/>
</dbReference>